<accession>A0AAC9ASK9</accession>
<dbReference type="EMBL" id="CP015005">
    <property type="protein sequence ID" value="AMS43904.1"/>
    <property type="molecule type" value="Genomic_DNA"/>
</dbReference>
<evidence type="ECO:0000313" key="2">
    <source>
        <dbReference type="EMBL" id="AMS43904.1"/>
    </source>
</evidence>
<proteinExistence type="predicted"/>
<name>A0AAC9ASK9_AMIAI</name>
<sequence length="93" mass="9848">MGPRYGSCFQVLTLLLVSKHAKTTRVFLPGKGTPRLPTAFVQQRKRKALKMSRASDRPFGWVAALAVASGAAVLVPSLAVLAISLLAVAAVVF</sequence>
<evidence type="ECO:0000313" key="3">
    <source>
        <dbReference type="Proteomes" id="UP000075755"/>
    </source>
</evidence>
<keyword evidence="1" id="KW-1133">Transmembrane helix</keyword>
<reference evidence="2 3" key="1">
    <citation type="submission" date="2016-03" db="EMBL/GenBank/DDBJ databases">
        <title>Complete genome of Aminobacter aminovorans KCTC 2477.</title>
        <authorList>
            <person name="Kim K.M."/>
        </authorList>
    </citation>
    <scope>NUCLEOTIDE SEQUENCE [LARGE SCALE GENOMIC DNA]</scope>
    <source>
        <strain evidence="2 3">KCTC 2477</strain>
    </source>
</reference>
<feature type="transmembrane region" description="Helical" evidence="1">
    <location>
        <begin position="59"/>
        <end position="92"/>
    </location>
</feature>
<keyword evidence="1" id="KW-0472">Membrane</keyword>
<keyword evidence="1" id="KW-0812">Transmembrane</keyword>
<gene>
    <name evidence="2" type="ORF">AA2016_4995</name>
</gene>
<protein>
    <submittedName>
        <fullName evidence="2">Uncharacterized protein</fullName>
    </submittedName>
</protein>
<dbReference type="AlphaFoldDB" id="A0AAC9ASK9"/>
<dbReference type="Proteomes" id="UP000075755">
    <property type="component" value="Chromosome"/>
</dbReference>
<organism evidence="2 3">
    <name type="scientific">Aminobacter aminovorans</name>
    <name type="common">Chelatobacter heintzii</name>
    <dbReference type="NCBI Taxonomy" id="83263"/>
    <lineage>
        <taxon>Bacteria</taxon>
        <taxon>Pseudomonadati</taxon>
        <taxon>Pseudomonadota</taxon>
        <taxon>Alphaproteobacteria</taxon>
        <taxon>Hyphomicrobiales</taxon>
        <taxon>Phyllobacteriaceae</taxon>
        <taxon>Aminobacter</taxon>
    </lineage>
</organism>
<dbReference type="KEGG" id="aak:AA2016_4995"/>
<evidence type="ECO:0000256" key="1">
    <source>
        <dbReference type="SAM" id="Phobius"/>
    </source>
</evidence>